<dbReference type="GO" id="GO:0016887">
    <property type="term" value="F:ATP hydrolysis activity"/>
    <property type="evidence" value="ECO:0007669"/>
    <property type="project" value="InterPro"/>
</dbReference>
<evidence type="ECO:0000256" key="2">
    <source>
        <dbReference type="ARBA" id="ARBA00022692"/>
    </source>
</evidence>
<evidence type="ECO:0000313" key="8">
    <source>
        <dbReference type="EMBL" id="GGJ80458.1"/>
    </source>
</evidence>
<dbReference type="SUPFAM" id="SSF90123">
    <property type="entry name" value="ABC transporter transmembrane region"/>
    <property type="match status" value="1"/>
</dbReference>
<keyword evidence="3 5" id="KW-1133">Transmembrane helix</keyword>
<feature type="transmembrane region" description="Helical" evidence="5">
    <location>
        <begin position="248"/>
        <end position="269"/>
    </location>
</feature>
<keyword evidence="9" id="KW-1185">Reference proteome</keyword>
<dbReference type="SUPFAM" id="SSF52540">
    <property type="entry name" value="P-loop containing nucleoside triphosphate hydrolases"/>
    <property type="match status" value="1"/>
</dbReference>
<protein>
    <submittedName>
        <fullName evidence="8">Multidrug ABC transporter ATP-binding protein</fullName>
    </submittedName>
</protein>
<dbReference type="EMBL" id="BMQB01000001">
    <property type="protein sequence ID" value="GGJ80458.1"/>
    <property type="molecule type" value="Genomic_DNA"/>
</dbReference>
<dbReference type="InterPro" id="IPR003439">
    <property type="entry name" value="ABC_transporter-like_ATP-bd"/>
</dbReference>
<dbReference type="PANTHER" id="PTHR43394">
    <property type="entry name" value="ATP-DEPENDENT PERMEASE MDL1, MITOCHONDRIAL"/>
    <property type="match status" value="1"/>
</dbReference>
<dbReference type="GO" id="GO:0015421">
    <property type="term" value="F:ABC-type oligopeptide transporter activity"/>
    <property type="evidence" value="ECO:0007669"/>
    <property type="project" value="TreeGrafter"/>
</dbReference>
<dbReference type="Pfam" id="PF00664">
    <property type="entry name" value="ABC_membrane"/>
    <property type="match status" value="1"/>
</dbReference>
<dbReference type="GO" id="GO:0005886">
    <property type="term" value="C:plasma membrane"/>
    <property type="evidence" value="ECO:0007669"/>
    <property type="project" value="UniProtKB-SubCell"/>
</dbReference>
<keyword evidence="2 5" id="KW-0812">Transmembrane</keyword>
<dbReference type="InterPro" id="IPR039421">
    <property type="entry name" value="Type_1_exporter"/>
</dbReference>
<feature type="transmembrane region" description="Helical" evidence="5">
    <location>
        <begin position="59"/>
        <end position="77"/>
    </location>
</feature>
<comment type="caution">
    <text evidence="8">The sequence shown here is derived from an EMBL/GenBank/DDBJ whole genome shotgun (WGS) entry which is preliminary data.</text>
</comment>
<dbReference type="Gene3D" id="1.20.1560.10">
    <property type="entry name" value="ABC transporter type 1, transmembrane domain"/>
    <property type="match status" value="1"/>
</dbReference>
<dbReference type="InterPro" id="IPR017871">
    <property type="entry name" value="ABC_transporter-like_CS"/>
</dbReference>
<reference evidence="8" key="2">
    <citation type="submission" date="2020-09" db="EMBL/GenBank/DDBJ databases">
        <authorList>
            <person name="Sun Q."/>
            <person name="Ohkuma M."/>
        </authorList>
    </citation>
    <scope>NUCLEOTIDE SEQUENCE</scope>
    <source>
        <strain evidence="8">JCM 3090</strain>
    </source>
</reference>
<keyword evidence="4 5" id="KW-0472">Membrane</keyword>
<dbReference type="CDD" id="cd07346">
    <property type="entry name" value="ABC_6TM_exporters"/>
    <property type="match status" value="1"/>
</dbReference>
<dbReference type="InterPro" id="IPR027417">
    <property type="entry name" value="P-loop_NTPase"/>
</dbReference>
<dbReference type="AlphaFoldDB" id="A0A8J3B784"/>
<dbReference type="GO" id="GO:0005524">
    <property type="term" value="F:ATP binding"/>
    <property type="evidence" value="ECO:0007669"/>
    <property type="project" value="UniProtKB-KW"/>
</dbReference>
<dbReference type="PROSITE" id="PS50893">
    <property type="entry name" value="ABC_TRANSPORTER_2"/>
    <property type="match status" value="1"/>
</dbReference>
<sequence length="561" mass="56722">MPPPPTGRSVLRGAVRRHRRPLALGALLITAHQAGEAAVPLVIGRIIDRAVQRNDLPALLGWVGVLAAVFLGFAFCFRFGARFAERAAELTAHDIRLDLAARVVAPAGGAERGRLAGETVNIATDDAERVGEIHRVLPFALAAVAGLGVGGVALLRVSVPLGLLVLLAAPPMLYLAYLLSRPLERRSEAQQDRAAHASGVAADLVGGLRVLKGLRAEGTAVDRYRRTSRDSLAATLHAARARAGQEGAMLTVTGLLLAAVALLGGRLALRGEITVGQLVAAVGLAQYLLGPLGLFSWFAAAFAQARASAGRVAALLGSPPAAAGTAAPAEPAGELTVTGLAAGPLRGLDLALAPGECVALATPDPAAATALLACLARERDPDAGTILLDGRPLADLDPLAARGHLLVAAHAAALFEETVTANIAAAGAGAPAVAAATGAAGVDAVVAALPDGAATVLAERGRSLSGGQRQRIALARALAADPPVLVLHDPTTAVDTVTESRIADALRGVRAGRTTLLVATSPALLAAADRVVLVVDGVAADAGTHAALVARRPDYRTLVFA</sequence>
<reference evidence="8" key="1">
    <citation type="journal article" date="2014" name="Int. J. Syst. Evol. Microbiol.">
        <title>Complete genome sequence of Corynebacterium casei LMG S-19264T (=DSM 44701T), isolated from a smear-ripened cheese.</title>
        <authorList>
            <consortium name="US DOE Joint Genome Institute (JGI-PGF)"/>
            <person name="Walter F."/>
            <person name="Albersmeier A."/>
            <person name="Kalinowski J."/>
            <person name="Ruckert C."/>
        </authorList>
    </citation>
    <scope>NUCLEOTIDE SEQUENCE</scope>
    <source>
        <strain evidence="8">JCM 3090</strain>
    </source>
</reference>
<comment type="subcellular location">
    <subcellularLocation>
        <location evidence="1">Cell membrane</location>
        <topology evidence="1">Multi-pass membrane protein</topology>
    </subcellularLocation>
</comment>
<feature type="transmembrane region" description="Helical" evidence="5">
    <location>
        <begin position="161"/>
        <end position="179"/>
    </location>
</feature>
<dbReference type="RefSeq" id="WP_189168598.1">
    <property type="nucleotide sequence ID" value="NZ_BMQB01000001.1"/>
</dbReference>
<dbReference type="PROSITE" id="PS00211">
    <property type="entry name" value="ABC_TRANSPORTER_1"/>
    <property type="match status" value="1"/>
</dbReference>
<feature type="transmembrane region" description="Helical" evidence="5">
    <location>
        <begin position="136"/>
        <end position="155"/>
    </location>
</feature>
<dbReference type="Proteomes" id="UP000649739">
    <property type="component" value="Unassembled WGS sequence"/>
</dbReference>
<dbReference type="InterPro" id="IPR036640">
    <property type="entry name" value="ABC1_TM_sf"/>
</dbReference>
<evidence type="ECO:0000256" key="4">
    <source>
        <dbReference type="ARBA" id="ARBA00023136"/>
    </source>
</evidence>
<feature type="domain" description="ABC transmembrane type-1" evidence="7">
    <location>
        <begin position="23"/>
        <end position="304"/>
    </location>
</feature>
<dbReference type="Gene3D" id="3.40.50.300">
    <property type="entry name" value="P-loop containing nucleotide triphosphate hydrolases"/>
    <property type="match status" value="1"/>
</dbReference>
<dbReference type="InterPro" id="IPR011527">
    <property type="entry name" value="ABC1_TM_dom"/>
</dbReference>
<evidence type="ECO:0000259" key="6">
    <source>
        <dbReference type="PROSITE" id="PS50893"/>
    </source>
</evidence>
<gene>
    <name evidence="8" type="ORF">GCM10010123_07990</name>
</gene>
<accession>A0A8J3B784</accession>
<evidence type="ECO:0000256" key="1">
    <source>
        <dbReference type="ARBA" id="ARBA00004651"/>
    </source>
</evidence>
<dbReference type="Pfam" id="PF00005">
    <property type="entry name" value="ABC_tran"/>
    <property type="match status" value="1"/>
</dbReference>
<feature type="domain" description="ABC transporter" evidence="6">
    <location>
        <begin position="330"/>
        <end position="561"/>
    </location>
</feature>
<dbReference type="PANTHER" id="PTHR43394:SF1">
    <property type="entry name" value="ATP-BINDING CASSETTE SUB-FAMILY B MEMBER 10, MITOCHONDRIAL"/>
    <property type="match status" value="1"/>
</dbReference>
<evidence type="ECO:0000256" key="3">
    <source>
        <dbReference type="ARBA" id="ARBA00022989"/>
    </source>
</evidence>
<evidence type="ECO:0000313" key="9">
    <source>
        <dbReference type="Proteomes" id="UP000649739"/>
    </source>
</evidence>
<dbReference type="PROSITE" id="PS50929">
    <property type="entry name" value="ABC_TM1F"/>
    <property type="match status" value="1"/>
</dbReference>
<keyword evidence="8" id="KW-0547">Nucleotide-binding</keyword>
<keyword evidence="8" id="KW-0067">ATP-binding</keyword>
<feature type="transmembrane region" description="Helical" evidence="5">
    <location>
        <begin position="21"/>
        <end position="47"/>
    </location>
</feature>
<name>A0A8J3B784_9ACTN</name>
<evidence type="ECO:0000259" key="7">
    <source>
        <dbReference type="PROSITE" id="PS50929"/>
    </source>
</evidence>
<evidence type="ECO:0000256" key="5">
    <source>
        <dbReference type="SAM" id="Phobius"/>
    </source>
</evidence>
<organism evidence="8 9">
    <name type="scientific">Pilimelia anulata</name>
    <dbReference type="NCBI Taxonomy" id="53371"/>
    <lineage>
        <taxon>Bacteria</taxon>
        <taxon>Bacillati</taxon>
        <taxon>Actinomycetota</taxon>
        <taxon>Actinomycetes</taxon>
        <taxon>Micromonosporales</taxon>
        <taxon>Micromonosporaceae</taxon>
        <taxon>Pilimelia</taxon>
    </lineage>
</organism>
<feature type="transmembrane region" description="Helical" evidence="5">
    <location>
        <begin position="275"/>
        <end position="302"/>
    </location>
</feature>
<proteinExistence type="predicted"/>